<feature type="region of interest" description="Disordered" evidence="2">
    <location>
        <begin position="668"/>
        <end position="704"/>
    </location>
</feature>
<dbReference type="Proteomes" id="UP001465668">
    <property type="component" value="Unassembled WGS sequence"/>
</dbReference>
<evidence type="ECO:0000313" key="4">
    <source>
        <dbReference type="EMBL" id="KAK9776553.1"/>
    </source>
</evidence>
<organism evidence="4 5">
    <name type="scientific">Seiridium cardinale</name>
    <dbReference type="NCBI Taxonomy" id="138064"/>
    <lineage>
        <taxon>Eukaryota</taxon>
        <taxon>Fungi</taxon>
        <taxon>Dikarya</taxon>
        <taxon>Ascomycota</taxon>
        <taxon>Pezizomycotina</taxon>
        <taxon>Sordariomycetes</taxon>
        <taxon>Xylariomycetidae</taxon>
        <taxon>Amphisphaeriales</taxon>
        <taxon>Sporocadaceae</taxon>
        <taxon>Seiridium</taxon>
    </lineage>
</organism>
<feature type="compositionally biased region" description="Basic and acidic residues" evidence="2">
    <location>
        <begin position="168"/>
        <end position="180"/>
    </location>
</feature>
<feature type="compositionally biased region" description="Polar residues" evidence="2">
    <location>
        <begin position="223"/>
        <end position="238"/>
    </location>
</feature>
<feature type="compositionally biased region" description="Basic and acidic residues" evidence="2">
    <location>
        <begin position="282"/>
        <end position="291"/>
    </location>
</feature>
<evidence type="ECO:0000256" key="1">
    <source>
        <dbReference type="SAM" id="Coils"/>
    </source>
</evidence>
<comment type="caution">
    <text evidence="4">The sequence shown here is derived from an EMBL/GenBank/DDBJ whole genome shotgun (WGS) entry which is preliminary data.</text>
</comment>
<feature type="region of interest" description="Disordered" evidence="2">
    <location>
        <begin position="165"/>
        <end position="195"/>
    </location>
</feature>
<proteinExistence type="predicted"/>
<evidence type="ECO:0000313" key="5">
    <source>
        <dbReference type="Proteomes" id="UP001465668"/>
    </source>
</evidence>
<feature type="compositionally biased region" description="Polar residues" evidence="2">
    <location>
        <begin position="181"/>
        <end position="192"/>
    </location>
</feature>
<reference evidence="4 5" key="1">
    <citation type="submission" date="2024-02" db="EMBL/GenBank/DDBJ databases">
        <title>First draft genome assembly of two strains of Seiridium cardinale.</title>
        <authorList>
            <person name="Emiliani G."/>
            <person name="Scali E."/>
        </authorList>
    </citation>
    <scope>NUCLEOTIDE SEQUENCE [LARGE SCALE GENOMIC DNA]</scope>
    <source>
        <strain evidence="4 5">BM-138-000479</strain>
    </source>
</reference>
<dbReference type="Pfam" id="PF15456">
    <property type="entry name" value="Uds1"/>
    <property type="match status" value="1"/>
</dbReference>
<evidence type="ECO:0000259" key="3">
    <source>
        <dbReference type="Pfam" id="PF15456"/>
    </source>
</evidence>
<keyword evidence="1" id="KW-0175">Coiled coil</keyword>
<name>A0ABR2XRV7_9PEZI</name>
<feature type="region of interest" description="Disordered" evidence="2">
    <location>
        <begin position="223"/>
        <end position="263"/>
    </location>
</feature>
<sequence>MAHIVSCMLDADGTLEGYIAKQQASTDSLASVNSSVSSLDEKKPYLWRMQHPEARKYQLFPREKQLPPVTAGKQLDPEKAFAAAMAQSGEKSDKPEKSSLRLRIKEHNLTRRRKVSVPELGPMTTVQEVAMDSPTIPGRPALHERSISSPVNTWRRHKLADSLPFGHDGIRENTETKRSNTMDPQKTNTSALAQPMSPKNLAPLVIPNQSGALPRLARQLSLTRLRSGSNTSEPNTRTVKADESPKTRTPFTPFTPASAYTTTPKSALTASTLATPISAPAEARESPRPWEKAANTTPVGTPLAGNVDVESTPRAEVDVPRSATAMSYRTYAEASLRSNPAMGHRRNQSDTGSIMERGRPRKRFDGTSLGVSLRRTGSKRSKSAERRAFETLPQGWKPSEAAKMMESDEVSYLQKQALGQAMRFEVLKKEQVESLSKELRHLDERTEYLRHTYTSLRAGRRNLHSRICQYLRSPRVAKFSYESMLKQEEALAELDASIDDWVSKLEQAENRRTRVRQKLLEHVAAAATLAVSSPDITGTSESLQKAMGIRAYDGSIEVTTPPRSPVKAESHACISSPSPSPQRVVARVPSVIPEVAAEEVTAALNLDDKASESQACLARMESIRIYADSDVYALLADVETEFTKLSGVGRQSPELGKTEVSAVKRRELHRAHSHEVLSGTPISNLTDKTPPMSPPAPTPPMKDTSGGEGILLTSAVFQPTVSVT</sequence>
<feature type="region of interest" description="Disordered" evidence="2">
    <location>
        <begin position="339"/>
        <end position="386"/>
    </location>
</feature>
<dbReference type="EMBL" id="JARVKM010000027">
    <property type="protein sequence ID" value="KAK9776553.1"/>
    <property type="molecule type" value="Genomic_DNA"/>
</dbReference>
<feature type="compositionally biased region" description="Pro residues" evidence="2">
    <location>
        <begin position="691"/>
        <end position="700"/>
    </location>
</feature>
<dbReference type="InterPro" id="IPR029191">
    <property type="entry name" value="Uds1"/>
</dbReference>
<accession>A0ABR2XRV7</accession>
<evidence type="ECO:0000256" key="2">
    <source>
        <dbReference type="SAM" id="MobiDB-lite"/>
    </source>
</evidence>
<feature type="coiled-coil region" evidence="1">
    <location>
        <begin position="491"/>
        <end position="525"/>
    </location>
</feature>
<gene>
    <name evidence="4" type="ORF">SCAR479_06876</name>
</gene>
<feature type="compositionally biased region" description="Low complexity" evidence="2">
    <location>
        <begin position="247"/>
        <end position="263"/>
    </location>
</feature>
<protein>
    <submittedName>
        <fullName evidence="4">Up-regulated during septation-domain-containing protein</fullName>
    </submittedName>
</protein>
<feature type="region of interest" description="Disordered" evidence="2">
    <location>
        <begin position="279"/>
        <end position="318"/>
    </location>
</feature>
<feature type="domain" description="Up-regulated during septation protein 1" evidence="3">
    <location>
        <begin position="411"/>
        <end position="528"/>
    </location>
</feature>
<keyword evidence="5" id="KW-1185">Reference proteome</keyword>